<protein>
    <submittedName>
        <fullName evidence="1">Unannotated protein</fullName>
    </submittedName>
</protein>
<dbReference type="SUPFAM" id="SSF54862">
    <property type="entry name" value="4Fe-4S ferredoxins"/>
    <property type="match status" value="1"/>
</dbReference>
<gene>
    <name evidence="1" type="ORF">UFOPK4098_00241</name>
    <name evidence="2" type="ORF">UFOPK4347_00442</name>
</gene>
<proteinExistence type="predicted"/>
<dbReference type="AlphaFoldDB" id="A0A6J7PXX2"/>
<dbReference type="Pfam" id="PF13459">
    <property type="entry name" value="Fer4_15"/>
    <property type="match status" value="1"/>
</dbReference>
<organism evidence="1">
    <name type="scientific">freshwater metagenome</name>
    <dbReference type="NCBI Taxonomy" id="449393"/>
    <lineage>
        <taxon>unclassified sequences</taxon>
        <taxon>metagenomes</taxon>
        <taxon>ecological metagenomes</taxon>
    </lineage>
</organism>
<accession>A0A6J7PXX2</accession>
<name>A0A6J7PXX2_9ZZZZ</name>
<sequence length="73" mass="8197">MTIRAEVLKDRCISSGRCVGDEPSAFRFDADELVELLDGVTTMSEQRLIRIARDCPGEAIVLYDDNNDVIELH</sequence>
<dbReference type="EMBL" id="CAFBPN010000005">
    <property type="protein sequence ID" value="CAB5010217.1"/>
    <property type="molecule type" value="Genomic_DNA"/>
</dbReference>
<reference evidence="1" key="1">
    <citation type="submission" date="2020-05" db="EMBL/GenBank/DDBJ databases">
        <authorList>
            <person name="Chiriac C."/>
            <person name="Salcher M."/>
            <person name="Ghai R."/>
            <person name="Kavagutti S V."/>
        </authorList>
    </citation>
    <scope>NUCLEOTIDE SEQUENCE</scope>
</reference>
<dbReference type="EMBL" id="CAFBQU010000007">
    <property type="protein sequence ID" value="CAB5062042.1"/>
    <property type="molecule type" value="Genomic_DNA"/>
</dbReference>
<evidence type="ECO:0000313" key="2">
    <source>
        <dbReference type="EMBL" id="CAB5062042.1"/>
    </source>
</evidence>
<evidence type="ECO:0000313" key="1">
    <source>
        <dbReference type="EMBL" id="CAB5010217.1"/>
    </source>
</evidence>
<dbReference type="Gene3D" id="3.30.70.20">
    <property type="match status" value="1"/>
</dbReference>